<dbReference type="AlphaFoldDB" id="A0A914YM29"/>
<keyword evidence="1" id="KW-1185">Reference proteome</keyword>
<name>A0A914YM29_9BILA</name>
<dbReference type="WBParaSite" id="PSU_v2.g18375.t1">
    <property type="protein sequence ID" value="PSU_v2.g18375.t1"/>
    <property type="gene ID" value="PSU_v2.g18375"/>
</dbReference>
<accession>A0A914YM29</accession>
<sequence length="122" mass="14051">MYAVIKAVFRGRIRDLCPPEIGEFPLIFCRFVFATAKDQRRAPTPKIALRNLFLYTALAVIGCFCECDVIGETDSTGYSVYFEDSDDKCKDYRPRGYFCISSVWCKGTSRFDVDFRILEKLL</sequence>
<organism evidence="1 2">
    <name type="scientific">Panagrolaimus superbus</name>
    <dbReference type="NCBI Taxonomy" id="310955"/>
    <lineage>
        <taxon>Eukaryota</taxon>
        <taxon>Metazoa</taxon>
        <taxon>Ecdysozoa</taxon>
        <taxon>Nematoda</taxon>
        <taxon>Chromadorea</taxon>
        <taxon>Rhabditida</taxon>
        <taxon>Tylenchina</taxon>
        <taxon>Panagrolaimomorpha</taxon>
        <taxon>Panagrolaimoidea</taxon>
        <taxon>Panagrolaimidae</taxon>
        <taxon>Panagrolaimus</taxon>
    </lineage>
</organism>
<dbReference type="Proteomes" id="UP000887577">
    <property type="component" value="Unplaced"/>
</dbReference>
<reference evidence="2" key="1">
    <citation type="submission" date="2022-11" db="UniProtKB">
        <authorList>
            <consortium name="WormBaseParasite"/>
        </authorList>
    </citation>
    <scope>IDENTIFICATION</scope>
</reference>
<evidence type="ECO:0000313" key="1">
    <source>
        <dbReference type="Proteomes" id="UP000887577"/>
    </source>
</evidence>
<evidence type="ECO:0000313" key="2">
    <source>
        <dbReference type="WBParaSite" id="PSU_v2.g18375.t1"/>
    </source>
</evidence>
<proteinExistence type="predicted"/>
<protein>
    <submittedName>
        <fullName evidence="2">Uncharacterized protein</fullName>
    </submittedName>
</protein>